<name>A0A0C9U794_PAXIN</name>
<dbReference type="Proteomes" id="UP000053647">
    <property type="component" value="Unassembled WGS sequence"/>
</dbReference>
<dbReference type="EMBL" id="KN819339">
    <property type="protein sequence ID" value="KIJ15016.1"/>
    <property type="molecule type" value="Genomic_DNA"/>
</dbReference>
<organism evidence="1 2">
    <name type="scientific">Paxillus involutus ATCC 200175</name>
    <dbReference type="NCBI Taxonomy" id="664439"/>
    <lineage>
        <taxon>Eukaryota</taxon>
        <taxon>Fungi</taxon>
        <taxon>Dikarya</taxon>
        <taxon>Basidiomycota</taxon>
        <taxon>Agaricomycotina</taxon>
        <taxon>Agaricomycetes</taxon>
        <taxon>Agaricomycetidae</taxon>
        <taxon>Boletales</taxon>
        <taxon>Paxilineae</taxon>
        <taxon>Paxillaceae</taxon>
        <taxon>Paxillus</taxon>
    </lineage>
</organism>
<reference evidence="1 2" key="1">
    <citation type="submission" date="2014-06" db="EMBL/GenBank/DDBJ databases">
        <authorList>
            <consortium name="DOE Joint Genome Institute"/>
            <person name="Kuo A."/>
            <person name="Kohler A."/>
            <person name="Nagy L.G."/>
            <person name="Floudas D."/>
            <person name="Copeland A."/>
            <person name="Barry K.W."/>
            <person name="Cichocki N."/>
            <person name="Veneault-Fourrey C."/>
            <person name="LaButti K."/>
            <person name="Lindquist E.A."/>
            <person name="Lipzen A."/>
            <person name="Lundell T."/>
            <person name="Morin E."/>
            <person name="Murat C."/>
            <person name="Sun H."/>
            <person name="Tunlid A."/>
            <person name="Henrissat B."/>
            <person name="Grigoriev I.V."/>
            <person name="Hibbett D.S."/>
            <person name="Martin F."/>
            <person name="Nordberg H.P."/>
            <person name="Cantor M.N."/>
            <person name="Hua S.X."/>
        </authorList>
    </citation>
    <scope>NUCLEOTIDE SEQUENCE [LARGE SCALE GENOMIC DNA]</scope>
    <source>
        <strain evidence="1 2">ATCC 200175</strain>
    </source>
</reference>
<evidence type="ECO:0000313" key="2">
    <source>
        <dbReference type="Proteomes" id="UP000053647"/>
    </source>
</evidence>
<reference evidence="2" key="2">
    <citation type="submission" date="2015-01" db="EMBL/GenBank/DDBJ databases">
        <title>Evolutionary Origins and Diversification of the Mycorrhizal Mutualists.</title>
        <authorList>
            <consortium name="DOE Joint Genome Institute"/>
            <consortium name="Mycorrhizal Genomics Consortium"/>
            <person name="Kohler A."/>
            <person name="Kuo A."/>
            <person name="Nagy L.G."/>
            <person name="Floudas D."/>
            <person name="Copeland A."/>
            <person name="Barry K.W."/>
            <person name="Cichocki N."/>
            <person name="Veneault-Fourrey C."/>
            <person name="LaButti K."/>
            <person name="Lindquist E.A."/>
            <person name="Lipzen A."/>
            <person name="Lundell T."/>
            <person name="Morin E."/>
            <person name="Murat C."/>
            <person name="Riley R."/>
            <person name="Ohm R."/>
            <person name="Sun H."/>
            <person name="Tunlid A."/>
            <person name="Henrissat B."/>
            <person name="Grigoriev I.V."/>
            <person name="Hibbett D.S."/>
            <person name="Martin F."/>
        </authorList>
    </citation>
    <scope>NUCLEOTIDE SEQUENCE [LARGE SCALE GENOMIC DNA]</scope>
    <source>
        <strain evidence="2">ATCC 200175</strain>
    </source>
</reference>
<evidence type="ECO:0000313" key="1">
    <source>
        <dbReference type="EMBL" id="KIJ15016.1"/>
    </source>
</evidence>
<proteinExistence type="predicted"/>
<keyword evidence="2" id="KW-1185">Reference proteome</keyword>
<protein>
    <submittedName>
        <fullName evidence="1">Unplaced genomic scaffold PAXINscaffold_17, whole genome shotgun sequence</fullName>
    </submittedName>
</protein>
<accession>A0A0C9U794</accession>
<gene>
    <name evidence="1" type="ORF">PAXINDRAFT_169405</name>
</gene>
<dbReference type="HOGENOM" id="CLU_3107021_0_0_1"/>
<sequence>MCTQGDDRGAAKRLRSLYLQVQALTAQEQEAVQLHLSELAFDMLDSVCWLL</sequence>
<dbReference type="AlphaFoldDB" id="A0A0C9U794"/>